<dbReference type="Pfam" id="PF00533">
    <property type="entry name" value="BRCT"/>
    <property type="match status" value="1"/>
</dbReference>
<keyword evidence="3 12" id="KW-0235">DNA replication</keyword>
<dbReference type="Proteomes" id="UP001597343">
    <property type="component" value="Unassembled WGS sequence"/>
</dbReference>
<feature type="domain" description="BRCT" evidence="13">
    <location>
        <begin position="597"/>
        <end position="676"/>
    </location>
</feature>
<keyword evidence="10 12" id="KW-0464">Manganese</keyword>
<dbReference type="CDD" id="cd17748">
    <property type="entry name" value="BRCT_DNA_ligase_like"/>
    <property type="match status" value="1"/>
</dbReference>
<organism evidence="14 15">
    <name type="scientific">Tumebacillus lipolyticus</name>
    <dbReference type="NCBI Taxonomy" id="1280370"/>
    <lineage>
        <taxon>Bacteria</taxon>
        <taxon>Bacillati</taxon>
        <taxon>Bacillota</taxon>
        <taxon>Bacilli</taxon>
        <taxon>Bacillales</taxon>
        <taxon>Alicyclobacillaceae</taxon>
        <taxon>Tumebacillus</taxon>
    </lineage>
</organism>
<feature type="binding site" evidence="12">
    <location>
        <position position="428"/>
    </location>
    <ligand>
        <name>Zn(2+)</name>
        <dbReference type="ChEBI" id="CHEBI:29105"/>
    </ligand>
</feature>
<dbReference type="SMART" id="SM00278">
    <property type="entry name" value="HhH1"/>
    <property type="match status" value="2"/>
</dbReference>
<keyword evidence="15" id="KW-1185">Reference proteome</keyword>
<dbReference type="GO" id="GO:0003911">
    <property type="term" value="F:DNA ligase (NAD+) activity"/>
    <property type="evidence" value="ECO:0007669"/>
    <property type="project" value="UniProtKB-EC"/>
</dbReference>
<comment type="caution">
    <text evidence="14">The sequence shown here is derived from an EMBL/GenBank/DDBJ whole genome shotgun (WGS) entry which is preliminary data.</text>
</comment>
<evidence type="ECO:0000256" key="2">
    <source>
        <dbReference type="ARBA" id="ARBA00022598"/>
    </source>
</evidence>
<keyword evidence="8 12" id="KW-0520">NAD</keyword>
<dbReference type="InterPro" id="IPR001679">
    <property type="entry name" value="DNA_ligase"/>
</dbReference>
<dbReference type="SMART" id="SM00532">
    <property type="entry name" value="LIGANc"/>
    <property type="match status" value="1"/>
</dbReference>
<feature type="binding site" evidence="12">
    <location>
        <position position="434"/>
    </location>
    <ligand>
        <name>Zn(2+)</name>
        <dbReference type="ChEBI" id="CHEBI:29105"/>
    </ligand>
</feature>
<dbReference type="InterPro" id="IPR003583">
    <property type="entry name" value="Hlx-hairpin-Hlx_DNA-bd_motif"/>
</dbReference>
<feature type="binding site" evidence="12">
    <location>
        <position position="178"/>
    </location>
    <ligand>
        <name>NAD(+)</name>
        <dbReference type="ChEBI" id="CHEBI:57540"/>
    </ligand>
</feature>
<dbReference type="PROSITE" id="PS50172">
    <property type="entry name" value="BRCT"/>
    <property type="match status" value="1"/>
</dbReference>
<dbReference type="CDD" id="cd00114">
    <property type="entry name" value="LIGANc"/>
    <property type="match status" value="1"/>
</dbReference>
<dbReference type="InterPro" id="IPR033136">
    <property type="entry name" value="DNA_ligase_CS"/>
</dbReference>
<dbReference type="SUPFAM" id="SSF52113">
    <property type="entry name" value="BRCT domain"/>
    <property type="match status" value="1"/>
</dbReference>
<dbReference type="InterPro" id="IPR010994">
    <property type="entry name" value="RuvA_2-like"/>
</dbReference>
<evidence type="ECO:0000256" key="9">
    <source>
        <dbReference type="ARBA" id="ARBA00023204"/>
    </source>
</evidence>
<evidence type="ECO:0000256" key="12">
    <source>
        <dbReference type="HAMAP-Rule" id="MF_01588"/>
    </source>
</evidence>
<comment type="caution">
    <text evidence="12">Lacks conserved residue(s) required for the propagation of feature annotation.</text>
</comment>
<evidence type="ECO:0000256" key="11">
    <source>
        <dbReference type="ARBA" id="ARBA00034005"/>
    </source>
</evidence>
<comment type="catalytic activity">
    <reaction evidence="11 12">
        <text>NAD(+) + (deoxyribonucleotide)n-3'-hydroxyl + 5'-phospho-(deoxyribonucleotide)m = (deoxyribonucleotide)n+m + AMP + beta-nicotinamide D-nucleotide.</text>
        <dbReference type="EC" id="6.5.1.2"/>
    </reaction>
</comment>
<reference evidence="15" key="1">
    <citation type="journal article" date="2019" name="Int. J. Syst. Evol. Microbiol.">
        <title>The Global Catalogue of Microorganisms (GCM) 10K type strain sequencing project: providing services to taxonomists for standard genome sequencing and annotation.</title>
        <authorList>
            <consortium name="The Broad Institute Genomics Platform"/>
            <consortium name="The Broad Institute Genome Sequencing Center for Infectious Disease"/>
            <person name="Wu L."/>
            <person name="Ma J."/>
        </authorList>
    </citation>
    <scope>NUCLEOTIDE SEQUENCE [LARGE SCALE GENOMIC DNA]</scope>
    <source>
        <strain evidence="15">CGMCC 1.13574</strain>
    </source>
</reference>
<dbReference type="InterPro" id="IPR036420">
    <property type="entry name" value="BRCT_dom_sf"/>
</dbReference>
<dbReference type="EC" id="6.5.1.2" evidence="12"/>
<evidence type="ECO:0000256" key="1">
    <source>
        <dbReference type="ARBA" id="ARBA00004067"/>
    </source>
</evidence>
<dbReference type="EMBL" id="JBHUIO010000005">
    <property type="protein sequence ID" value="MFD2169846.1"/>
    <property type="molecule type" value="Genomic_DNA"/>
</dbReference>
<feature type="binding site" evidence="12">
    <location>
        <position position="412"/>
    </location>
    <ligand>
        <name>Zn(2+)</name>
        <dbReference type="ChEBI" id="CHEBI:29105"/>
    </ligand>
</feature>
<dbReference type="PANTHER" id="PTHR23389:SF9">
    <property type="entry name" value="DNA LIGASE"/>
    <property type="match status" value="1"/>
</dbReference>
<evidence type="ECO:0000256" key="6">
    <source>
        <dbReference type="ARBA" id="ARBA00022833"/>
    </source>
</evidence>
<dbReference type="Gene3D" id="1.10.150.20">
    <property type="entry name" value="5' to 3' exonuclease, C-terminal subdomain"/>
    <property type="match status" value="2"/>
</dbReference>
<keyword evidence="5 12" id="KW-0227">DNA damage</keyword>
<comment type="function">
    <text evidence="1 12">DNA ligase that catalyzes the formation of phosphodiester linkages between 5'-phosphoryl and 3'-hydroxyl groups in double-stranded DNA using NAD as a coenzyme and as the energy source for the reaction. It is essential for DNA replication and repair of damaged DNA.</text>
</comment>
<dbReference type="InterPro" id="IPR013840">
    <property type="entry name" value="DNAligase_N"/>
</dbReference>
<dbReference type="SMART" id="SM00292">
    <property type="entry name" value="BRCT"/>
    <property type="match status" value="1"/>
</dbReference>
<dbReference type="Gene3D" id="2.40.50.140">
    <property type="entry name" value="Nucleic acid-binding proteins"/>
    <property type="match status" value="1"/>
</dbReference>
<dbReference type="RefSeq" id="WP_386046775.1">
    <property type="nucleotide sequence ID" value="NZ_JBHUIO010000005.1"/>
</dbReference>
<dbReference type="PIRSF" id="PIRSF001604">
    <property type="entry name" value="LigA"/>
    <property type="match status" value="1"/>
</dbReference>
<feature type="binding site" evidence="12">
    <location>
        <position position="319"/>
    </location>
    <ligand>
        <name>NAD(+)</name>
        <dbReference type="ChEBI" id="CHEBI:57540"/>
    </ligand>
</feature>
<dbReference type="Gene3D" id="3.40.50.10190">
    <property type="entry name" value="BRCT domain"/>
    <property type="match status" value="1"/>
</dbReference>
<dbReference type="InterPro" id="IPR004150">
    <property type="entry name" value="NAD_DNA_ligase_OB"/>
</dbReference>
<feature type="binding site" evidence="12">
    <location>
        <position position="415"/>
    </location>
    <ligand>
        <name>Zn(2+)</name>
        <dbReference type="ChEBI" id="CHEBI:29105"/>
    </ligand>
</feature>
<keyword evidence="7 12" id="KW-0460">Magnesium</keyword>
<gene>
    <name evidence="12 14" type="primary">ligA</name>
    <name evidence="14" type="ORF">ACFSOY_07540</name>
</gene>
<dbReference type="NCBIfam" id="NF005932">
    <property type="entry name" value="PRK07956.1"/>
    <property type="match status" value="1"/>
</dbReference>
<dbReference type="NCBIfam" id="TIGR00575">
    <property type="entry name" value="dnlj"/>
    <property type="match status" value="1"/>
</dbReference>
<evidence type="ECO:0000256" key="3">
    <source>
        <dbReference type="ARBA" id="ARBA00022705"/>
    </source>
</evidence>
<evidence type="ECO:0000256" key="5">
    <source>
        <dbReference type="ARBA" id="ARBA00022763"/>
    </source>
</evidence>
<protein>
    <recommendedName>
        <fullName evidence="12">DNA ligase</fullName>
        <ecNumber evidence="12">6.5.1.2</ecNumber>
    </recommendedName>
    <alternativeName>
        <fullName evidence="12">Polydeoxyribonucleotide synthase [NAD(+)]</fullName>
    </alternativeName>
</protein>
<evidence type="ECO:0000256" key="8">
    <source>
        <dbReference type="ARBA" id="ARBA00023027"/>
    </source>
</evidence>
<dbReference type="InterPro" id="IPR013839">
    <property type="entry name" value="DNAligase_adenylation"/>
</dbReference>
<dbReference type="InterPro" id="IPR001357">
    <property type="entry name" value="BRCT_dom"/>
</dbReference>
<evidence type="ECO:0000259" key="13">
    <source>
        <dbReference type="PROSITE" id="PS50172"/>
    </source>
</evidence>
<dbReference type="InterPro" id="IPR041663">
    <property type="entry name" value="DisA/LigA_HHH"/>
</dbReference>
<feature type="active site" description="N6-AMP-lysine intermediate" evidence="12">
    <location>
        <position position="123"/>
    </location>
</feature>
<evidence type="ECO:0000313" key="15">
    <source>
        <dbReference type="Proteomes" id="UP001597343"/>
    </source>
</evidence>
<feature type="binding site" evidence="12">
    <location>
        <position position="144"/>
    </location>
    <ligand>
        <name>NAD(+)</name>
        <dbReference type="ChEBI" id="CHEBI:57540"/>
    </ligand>
</feature>
<accession>A0ABW4ZWL9</accession>
<dbReference type="Pfam" id="PF03120">
    <property type="entry name" value="OB_DNA_ligase"/>
    <property type="match status" value="1"/>
</dbReference>
<evidence type="ECO:0000256" key="10">
    <source>
        <dbReference type="ARBA" id="ARBA00023211"/>
    </source>
</evidence>
<evidence type="ECO:0000313" key="14">
    <source>
        <dbReference type="EMBL" id="MFD2169846.1"/>
    </source>
</evidence>
<dbReference type="Pfam" id="PF01653">
    <property type="entry name" value="DNA_ligase_aden"/>
    <property type="match status" value="1"/>
</dbReference>
<keyword evidence="2 12" id="KW-0436">Ligase</keyword>
<evidence type="ECO:0000256" key="4">
    <source>
        <dbReference type="ARBA" id="ARBA00022723"/>
    </source>
</evidence>
<proteinExistence type="inferred from homology"/>
<keyword evidence="4 12" id="KW-0479">Metal-binding</keyword>
<feature type="binding site" evidence="12">
    <location>
        <position position="295"/>
    </location>
    <ligand>
        <name>NAD(+)</name>
        <dbReference type="ChEBI" id="CHEBI:57540"/>
    </ligand>
</feature>
<dbReference type="Pfam" id="PF12826">
    <property type="entry name" value="HHH_2"/>
    <property type="match status" value="1"/>
</dbReference>
<dbReference type="SUPFAM" id="SSF47781">
    <property type="entry name" value="RuvA domain 2-like"/>
    <property type="match status" value="1"/>
</dbReference>
<dbReference type="PANTHER" id="PTHR23389">
    <property type="entry name" value="CHROMOSOME TRANSMISSION FIDELITY FACTOR 18"/>
    <property type="match status" value="1"/>
</dbReference>
<dbReference type="Gene3D" id="1.10.287.610">
    <property type="entry name" value="Helix hairpin bin"/>
    <property type="match status" value="1"/>
</dbReference>
<dbReference type="InterPro" id="IPR012340">
    <property type="entry name" value="NA-bd_OB-fold"/>
</dbReference>
<dbReference type="SUPFAM" id="SSF56091">
    <property type="entry name" value="DNA ligase/mRNA capping enzyme, catalytic domain"/>
    <property type="match status" value="1"/>
</dbReference>
<dbReference type="SUPFAM" id="SSF50249">
    <property type="entry name" value="Nucleic acid-binding proteins"/>
    <property type="match status" value="1"/>
</dbReference>
<dbReference type="Pfam" id="PF14520">
    <property type="entry name" value="HHH_5"/>
    <property type="match status" value="1"/>
</dbReference>
<feature type="binding site" evidence="12">
    <location>
        <position position="121"/>
    </location>
    <ligand>
        <name>NAD(+)</name>
        <dbReference type="ChEBI" id="CHEBI:57540"/>
    </ligand>
</feature>
<keyword evidence="6 12" id="KW-0862">Zinc</keyword>
<name>A0ABW4ZWL9_9BACL</name>
<keyword evidence="9 12" id="KW-0234">DNA repair</keyword>
<dbReference type="HAMAP" id="MF_01588">
    <property type="entry name" value="DNA_ligase_A"/>
    <property type="match status" value="1"/>
</dbReference>
<evidence type="ECO:0000256" key="7">
    <source>
        <dbReference type="ARBA" id="ARBA00022842"/>
    </source>
</evidence>
<feature type="binding site" evidence="12">
    <location>
        <begin position="80"/>
        <end position="81"/>
    </location>
    <ligand>
        <name>NAD(+)</name>
        <dbReference type="ChEBI" id="CHEBI:57540"/>
    </ligand>
</feature>
<dbReference type="PROSITE" id="PS01056">
    <property type="entry name" value="DNA_LIGASE_N2"/>
    <property type="match status" value="1"/>
</dbReference>
<sequence>MDKEQRLRELVELLTEYDYHYYTLDKPKVTDAEWDRLYDELVRLEEETGIMLPDSPTHRVGSGILVGSFPEHKHLARLWSLDKAQSAEELRDWDRRVRKLIADHQKQHPDQTLPEPEYVLEQKFDGLTINLTYQDGVLVQAATRGRGTVGESILPQVKTIKSIPLSIPFQGLIEVQGEAIMPLSVLENYNKQALETGAELLKNARNAASGALRQKNVEITAKRGLDAYLYGVGYAEQVEFATHEEMLSFLRENRIKTGPYSKAFSDIEGVIGEIDRFDQEGRAQLDYLIDGMVIKINDIATRTALGYTDKFPRWAIAYKFEAEEYSTILQEVVWDVGRTGKITPTALLEPVDIGGVTVQRATLNNWGDIQRKEVAIGSRIAIRRSNDVIPEVLFALEDDDLVTAPIEKPIECPSCGSTLVEKGAHLFCLNVDGCKTQVVNRISHFASRGGMDIETFSIKTAEQLFAELNITDPADLYDSLTLEKLLSLPRFGEKKAQNLLDAIEKSKGKDLASFLNALGIPNTGTRMARDLAETFGSLQRVQIATFEELVAIPGFGDIVAESIIGYFQQERVQRSIERMLSAGVNPTHEAQQLVAVADASPFFGKTVVLTGTLSQLGRSEAKAKLESYGAKVTGSVSKKTDFVIAGEEAGSKLTKAQELGITVLSEQEFLALIEQA</sequence>
<comment type="cofactor">
    <cofactor evidence="12">
        <name>Mg(2+)</name>
        <dbReference type="ChEBI" id="CHEBI:18420"/>
    </cofactor>
    <cofactor evidence="12">
        <name>Mn(2+)</name>
        <dbReference type="ChEBI" id="CHEBI:29035"/>
    </cofactor>
</comment>
<comment type="similarity">
    <text evidence="12">Belongs to the NAD-dependent DNA ligase family. LigA subfamily.</text>
</comment>
<dbReference type="Gene3D" id="3.30.470.30">
    <property type="entry name" value="DNA ligase/mRNA capping enzyme"/>
    <property type="match status" value="1"/>
</dbReference>